<evidence type="ECO:0000256" key="8">
    <source>
        <dbReference type="SAM" id="MobiDB-lite"/>
    </source>
</evidence>
<dbReference type="Pfam" id="PF05128">
    <property type="entry name" value="DUF697"/>
    <property type="match status" value="1"/>
</dbReference>
<gene>
    <name evidence="10" type="ORF">BCF33_1296</name>
</gene>
<proteinExistence type="inferred from homology"/>
<keyword evidence="5 9" id="KW-0812">Transmembrane</keyword>
<keyword evidence="3" id="KW-1003">Cell membrane</keyword>
<name>A0A2T0X9S3_9RHOB</name>
<evidence type="ECO:0000313" key="11">
    <source>
        <dbReference type="Proteomes" id="UP000238801"/>
    </source>
</evidence>
<keyword evidence="6 9" id="KW-1133">Transmembrane helix</keyword>
<sequence length="414" mass="42586">MSEGKRRGPVRLDLGRGAPKEHGEAAAPPGREGAAAPPGREDPSAGDPIAAPPADTASRAGAAPPVGGTAKDGPAARRRGPLATSVESSLPSPADAPAIEDAPAPAPEGAAMRTLAAMAARRGGRPGLGVWALRLGLGLVLLWAGVAFWDFADRLVARNEVLGWTALGLLVAFLAVLGAMAWREWRGFRRLARLDRLQHAALRAAADGEAGEARAVSEGVLALYRGRPELAEGLRRAEARLSEVLDADAALAIAGRVLEPLDEAAKREVEAAARQVATVTAVVPLALADVAAALFGNLRMIRRVAEIYGGRSGGLSAWRLTRTVLGHLVATGAVAVGDDLIHSVAGGGLLSRVSRRFGEGVVNGALTARVGVAAMEVCRPLPFARRPSVTGLVQRALRGLFAGRGSDRTGGEAP</sequence>
<feature type="region of interest" description="Disordered" evidence="8">
    <location>
        <begin position="1"/>
        <end position="106"/>
    </location>
</feature>
<evidence type="ECO:0000256" key="2">
    <source>
        <dbReference type="ARBA" id="ARBA00008255"/>
    </source>
</evidence>
<feature type="compositionally biased region" description="Low complexity" evidence="8">
    <location>
        <begin position="25"/>
        <end position="38"/>
    </location>
</feature>
<dbReference type="PANTHER" id="PTHR39342">
    <property type="entry name" value="UPF0283 MEMBRANE PROTEIN YCJF"/>
    <property type="match status" value="1"/>
</dbReference>
<comment type="similarity">
    <text evidence="2">Belongs to the UPF0283 family.</text>
</comment>
<dbReference type="OrthoDB" id="9816060at2"/>
<evidence type="ECO:0000256" key="5">
    <source>
        <dbReference type="ARBA" id="ARBA00022692"/>
    </source>
</evidence>
<keyword evidence="7 9" id="KW-0472">Membrane</keyword>
<dbReference type="InterPro" id="IPR006507">
    <property type="entry name" value="UPF0283"/>
</dbReference>
<dbReference type="EMBL" id="PVTT01000001">
    <property type="protein sequence ID" value="PRY95673.1"/>
    <property type="molecule type" value="Genomic_DNA"/>
</dbReference>
<evidence type="ECO:0000256" key="6">
    <source>
        <dbReference type="ARBA" id="ARBA00022989"/>
    </source>
</evidence>
<protein>
    <submittedName>
        <fullName evidence="10">Putative membrane protein</fullName>
    </submittedName>
</protein>
<dbReference type="PANTHER" id="PTHR39342:SF1">
    <property type="entry name" value="UPF0283 MEMBRANE PROTEIN YCJF"/>
    <property type="match status" value="1"/>
</dbReference>
<dbReference type="InterPro" id="IPR021147">
    <property type="entry name" value="DUF697"/>
</dbReference>
<evidence type="ECO:0000313" key="10">
    <source>
        <dbReference type="EMBL" id="PRY95673.1"/>
    </source>
</evidence>
<evidence type="ECO:0000256" key="9">
    <source>
        <dbReference type="SAM" id="Phobius"/>
    </source>
</evidence>
<reference evidence="10 11" key="1">
    <citation type="submission" date="2018-03" db="EMBL/GenBank/DDBJ databases">
        <title>Genomic Encyclopedia of Archaeal and Bacterial Type Strains, Phase II (KMG-II): from individual species to whole genera.</title>
        <authorList>
            <person name="Goeker M."/>
        </authorList>
    </citation>
    <scope>NUCLEOTIDE SEQUENCE [LARGE SCALE GENOMIC DNA]</scope>
    <source>
        <strain evidence="10 11">DSM 29318</strain>
    </source>
</reference>
<feature type="compositionally biased region" description="Low complexity" evidence="8">
    <location>
        <begin position="91"/>
        <end position="106"/>
    </location>
</feature>
<dbReference type="AlphaFoldDB" id="A0A2T0X9S3"/>
<feature type="transmembrane region" description="Helical" evidence="9">
    <location>
        <begin position="128"/>
        <end position="149"/>
    </location>
</feature>
<keyword evidence="11" id="KW-1185">Reference proteome</keyword>
<comment type="caution">
    <text evidence="10">The sequence shown here is derived from an EMBL/GenBank/DDBJ whole genome shotgun (WGS) entry which is preliminary data.</text>
</comment>
<organism evidence="10 11">
    <name type="scientific">Hasllibacter halocynthiae</name>
    <dbReference type="NCBI Taxonomy" id="595589"/>
    <lineage>
        <taxon>Bacteria</taxon>
        <taxon>Pseudomonadati</taxon>
        <taxon>Pseudomonadota</taxon>
        <taxon>Alphaproteobacteria</taxon>
        <taxon>Rhodobacterales</taxon>
        <taxon>Roseobacteraceae</taxon>
        <taxon>Hasllibacter</taxon>
    </lineage>
</organism>
<keyword evidence="4" id="KW-0997">Cell inner membrane</keyword>
<feature type="transmembrane region" description="Helical" evidence="9">
    <location>
        <begin position="161"/>
        <end position="182"/>
    </location>
</feature>
<comment type="subcellular location">
    <subcellularLocation>
        <location evidence="1">Cell inner membrane</location>
        <topology evidence="1">Multi-pass membrane protein</topology>
    </subcellularLocation>
</comment>
<dbReference type="GO" id="GO:0005886">
    <property type="term" value="C:plasma membrane"/>
    <property type="evidence" value="ECO:0007669"/>
    <property type="project" value="UniProtKB-SubCell"/>
</dbReference>
<evidence type="ECO:0000256" key="7">
    <source>
        <dbReference type="ARBA" id="ARBA00023136"/>
    </source>
</evidence>
<evidence type="ECO:0000256" key="3">
    <source>
        <dbReference type="ARBA" id="ARBA00022475"/>
    </source>
</evidence>
<accession>A0A2T0X9S3</accession>
<dbReference type="NCBIfam" id="TIGR01620">
    <property type="entry name" value="hyp_HI0043"/>
    <property type="match status" value="1"/>
</dbReference>
<dbReference type="RefSeq" id="WP_106160243.1">
    <property type="nucleotide sequence ID" value="NZ_PVTT01000001.1"/>
</dbReference>
<evidence type="ECO:0000256" key="4">
    <source>
        <dbReference type="ARBA" id="ARBA00022519"/>
    </source>
</evidence>
<evidence type="ECO:0000256" key="1">
    <source>
        <dbReference type="ARBA" id="ARBA00004429"/>
    </source>
</evidence>
<dbReference type="Proteomes" id="UP000238801">
    <property type="component" value="Unassembled WGS sequence"/>
</dbReference>